<sequence>MYGIEDARGIVLVTCEHKKEFKAKLEALDCIFHLDPDAVGIITRYPGLVLIMSAKLSSRDMFLALKDCEMAYVKRVIPLESFLIARDLQDICRLVDELVKPHVSSVKSFKVVCSKRGSFFKSAHEIEVLLGSYISRSFGLCIDLKSPELLVDVEVVDNLVGVTVFPQEVLRKSS</sequence>
<evidence type="ECO:0000313" key="3">
    <source>
        <dbReference type="EMBL" id="RLE50194.1"/>
    </source>
</evidence>
<evidence type="ECO:0000259" key="2">
    <source>
        <dbReference type="PROSITE" id="PS51165"/>
    </source>
</evidence>
<organism evidence="3 4">
    <name type="scientific">Thermoproteota archaeon</name>
    <dbReference type="NCBI Taxonomy" id="2056631"/>
    <lineage>
        <taxon>Archaea</taxon>
        <taxon>Thermoproteota</taxon>
    </lineage>
</organism>
<dbReference type="GO" id="GO:0008033">
    <property type="term" value="P:tRNA processing"/>
    <property type="evidence" value="ECO:0007669"/>
    <property type="project" value="UniProtKB-ARBA"/>
</dbReference>
<dbReference type="GO" id="GO:0003723">
    <property type="term" value="F:RNA binding"/>
    <property type="evidence" value="ECO:0007669"/>
    <property type="project" value="UniProtKB-UniRule"/>
</dbReference>
<gene>
    <name evidence="3" type="ORF">DRJ31_02265</name>
</gene>
<dbReference type="SMART" id="SM00981">
    <property type="entry name" value="THUMP"/>
    <property type="match status" value="1"/>
</dbReference>
<dbReference type="EMBL" id="QMQV01000011">
    <property type="protein sequence ID" value="RLE50194.1"/>
    <property type="molecule type" value="Genomic_DNA"/>
</dbReference>
<accession>A0A497ES51</accession>
<evidence type="ECO:0000256" key="1">
    <source>
        <dbReference type="PROSITE-ProRule" id="PRU00529"/>
    </source>
</evidence>
<keyword evidence="1" id="KW-0694">RNA-binding</keyword>
<name>A0A497ES51_9CREN</name>
<dbReference type="AlphaFoldDB" id="A0A497ES51"/>
<protein>
    <recommendedName>
        <fullName evidence="2">THUMP domain-containing protein</fullName>
    </recommendedName>
</protein>
<reference evidence="3 4" key="1">
    <citation type="submission" date="2018-06" db="EMBL/GenBank/DDBJ databases">
        <title>Extensive metabolic versatility and redundancy in microbially diverse, dynamic hydrothermal sediments.</title>
        <authorList>
            <person name="Dombrowski N."/>
            <person name="Teske A."/>
            <person name="Baker B.J."/>
        </authorList>
    </citation>
    <scope>NUCLEOTIDE SEQUENCE [LARGE SCALE GENOMIC DNA]</scope>
    <source>
        <strain evidence="3">B66_G16</strain>
    </source>
</reference>
<evidence type="ECO:0000313" key="4">
    <source>
        <dbReference type="Proteomes" id="UP000278475"/>
    </source>
</evidence>
<dbReference type="InterPro" id="IPR004114">
    <property type="entry name" value="THUMP_dom"/>
</dbReference>
<dbReference type="Gene3D" id="3.30.2130.30">
    <property type="match status" value="1"/>
</dbReference>
<dbReference type="Proteomes" id="UP000278475">
    <property type="component" value="Unassembled WGS sequence"/>
</dbReference>
<dbReference type="Pfam" id="PF02926">
    <property type="entry name" value="THUMP"/>
    <property type="match status" value="1"/>
</dbReference>
<dbReference type="SUPFAM" id="SSF143437">
    <property type="entry name" value="THUMP domain-like"/>
    <property type="match status" value="1"/>
</dbReference>
<feature type="domain" description="THUMP" evidence="2">
    <location>
        <begin position="67"/>
        <end position="166"/>
    </location>
</feature>
<comment type="caution">
    <text evidence="3">The sequence shown here is derived from an EMBL/GenBank/DDBJ whole genome shotgun (WGS) entry which is preliminary data.</text>
</comment>
<proteinExistence type="predicted"/>
<dbReference type="PROSITE" id="PS51165">
    <property type="entry name" value="THUMP"/>
    <property type="match status" value="1"/>
</dbReference>